<evidence type="ECO:0000256" key="1">
    <source>
        <dbReference type="ARBA" id="ARBA00001541"/>
    </source>
</evidence>
<dbReference type="InterPro" id="IPR022641">
    <property type="entry name" value="CheR_N"/>
</dbReference>
<dbReference type="Pfam" id="PF03705">
    <property type="entry name" value="CheR_N"/>
    <property type="match status" value="1"/>
</dbReference>
<dbReference type="InterPro" id="IPR026024">
    <property type="entry name" value="Chemotaxis_MeTrfase_CheR"/>
</dbReference>
<evidence type="ECO:0000313" key="7">
    <source>
        <dbReference type="EMBL" id="TLS49376.1"/>
    </source>
</evidence>
<dbReference type="PANTHER" id="PTHR24422:SF19">
    <property type="entry name" value="CHEMOTAXIS PROTEIN METHYLTRANSFERASE"/>
    <property type="match status" value="1"/>
</dbReference>
<accession>A0A5R9G4X0</accession>
<dbReference type="PROSITE" id="PS50123">
    <property type="entry name" value="CHER"/>
    <property type="match status" value="1"/>
</dbReference>
<dbReference type="GO" id="GO:0008983">
    <property type="term" value="F:protein-glutamate O-methyltransferase activity"/>
    <property type="evidence" value="ECO:0007669"/>
    <property type="project" value="UniProtKB-EC"/>
</dbReference>
<keyword evidence="4 7" id="KW-0808">Transferase</keyword>
<reference evidence="7 8" key="1">
    <citation type="submission" date="2019-05" db="EMBL/GenBank/DDBJ databases">
        <authorList>
            <person name="Narsing Rao M.P."/>
            <person name="Li W.J."/>
        </authorList>
    </citation>
    <scope>NUCLEOTIDE SEQUENCE [LARGE SCALE GENOMIC DNA]</scope>
    <source>
        <strain evidence="7 8">SYSU_K30003</strain>
    </source>
</reference>
<evidence type="ECO:0000256" key="5">
    <source>
        <dbReference type="ARBA" id="ARBA00022691"/>
    </source>
</evidence>
<dbReference type="AlphaFoldDB" id="A0A5R9G4X0"/>
<keyword evidence="5" id="KW-0949">S-adenosyl-L-methionine</keyword>
<comment type="catalytic activity">
    <reaction evidence="1">
        <text>L-glutamyl-[protein] + S-adenosyl-L-methionine = [protein]-L-glutamate 5-O-methyl ester + S-adenosyl-L-homocysteine</text>
        <dbReference type="Rhea" id="RHEA:24452"/>
        <dbReference type="Rhea" id="RHEA-COMP:10208"/>
        <dbReference type="Rhea" id="RHEA-COMP:10311"/>
        <dbReference type="ChEBI" id="CHEBI:29973"/>
        <dbReference type="ChEBI" id="CHEBI:57856"/>
        <dbReference type="ChEBI" id="CHEBI:59789"/>
        <dbReference type="ChEBI" id="CHEBI:82795"/>
        <dbReference type="EC" id="2.1.1.80"/>
    </reaction>
</comment>
<dbReference type="CDD" id="cd02440">
    <property type="entry name" value="AdoMet_MTases"/>
    <property type="match status" value="1"/>
</dbReference>
<keyword evidence="8" id="KW-1185">Reference proteome</keyword>
<dbReference type="Proteomes" id="UP000309676">
    <property type="component" value="Unassembled WGS sequence"/>
</dbReference>
<evidence type="ECO:0000259" key="6">
    <source>
        <dbReference type="PROSITE" id="PS50123"/>
    </source>
</evidence>
<dbReference type="SUPFAM" id="SSF47757">
    <property type="entry name" value="Chemotaxis receptor methyltransferase CheR, N-terminal domain"/>
    <property type="match status" value="1"/>
</dbReference>
<dbReference type="InterPro" id="IPR022642">
    <property type="entry name" value="CheR_C"/>
</dbReference>
<keyword evidence="3 7" id="KW-0489">Methyltransferase</keyword>
<dbReference type="GO" id="GO:0032259">
    <property type="term" value="P:methylation"/>
    <property type="evidence" value="ECO:0007669"/>
    <property type="project" value="UniProtKB-KW"/>
</dbReference>
<dbReference type="OrthoDB" id="9816309at2"/>
<dbReference type="SUPFAM" id="SSF53335">
    <property type="entry name" value="S-adenosyl-L-methionine-dependent methyltransferases"/>
    <property type="match status" value="1"/>
</dbReference>
<dbReference type="EC" id="2.1.1.80" evidence="2"/>
<name>A0A5R9G4X0_9BACL</name>
<dbReference type="InterPro" id="IPR036804">
    <property type="entry name" value="CheR_N_sf"/>
</dbReference>
<evidence type="ECO:0000313" key="8">
    <source>
        <dbReference type="Proteomes" id="UP000309676"/>
    </source>
</evidence>
<dbReference type="PANTHER" id="PTHR24422">
    <property type="entry name" value="CHEMOTAXIS PROTEIN METHYLTRANSFERASE"/>
    <property type="match status" value="1"/>
</dbReference>
<evidence type="ECO:0000256" key="3">
    <source>
        <dbReference type="ARBA" id="ARBA00022603"/>
    </source>
</evidence>
<dbReference type="RefSeq" id="WP_138197093.1">
    <property type="nucleotide sequence ID" value="NZ_VCIW01000021.1"/>
</dbReference>
<dbReference type="InterPro" id="IPR000780">
    <property type="entry name" value="CheR_MeTrfase"/>
</dbReference>
<organism evidence="7 8">
    <name type="scientific">Paenibacillus antri</name>
    <dbReference type="NCBI Taxonomy" id="2582848"/>
    <lineage>
        <taxon>Bacteria</taxon>
        <taxon>Bacillati</taxon>
        <taxon>Bacillota</taxon>
        <taxon>Bacilli</taxon>
        <taxon>Bacillales</taxon>
        <taxon>Paenibacillaceae</taxon>
        <taxon>Paenibacillus</taxon>
    </lineage>
</organism>
<protein>
    <recommendedName>
        <fullName evidence="2">protein-glutamate O-methyltransferase</fullName>
        <ecNumber evidence="2">2.1.1.80</ecNumber>
    </recommendedName>
</protein>
<feature type="domain" description="CheR-type methyltransferase" evidence="6">
    <location>
        <begin position="1"/>
        <end position="269"/>
    </location>
</feature>
<evidence type="ECO:0000256" key="2">
    <source>
        <dbReference type="ARBA" id="ARBA00012534"/>
    </source>
</evidence>
<sequence length="269" mass="31328">MTTLTEQEYRHLAGYIKKYLGIHLGTEKKTLVQSRLLPALEQRRMSSFGQYVEYLERDGTGVALRELAARLTTNHTYFNREAEHFVFLRDQVLPYLERTVPSRDLRIWSAGCSYGQEPYTLAMLLADYFGANKASWDTKLLATDISPKAIEHAKGGVYKREDVLQLPERWRRAYFQSAGIDSFAVVPKVKNEVLFRTLNLIHPFPFRRPFHVIFCRNVMIYFDAKLRAELLHKFYDALAPGGYLFIGHSESIPRDETKFEYVMPAVYRK</sequence>
<gene>
    <name evidence="7" type="ORF">FE782_24980</name>
</gene>
<dbReference type="EMBL" id="VCIW01000021">
    <property type="protein sequence ID" value="TLS49376.1"/>
    <property type="molecule type" value="Genomic_DNA"/>
</dbReference>
<dbReference type="SMART" id="SM00138">
    <property type="entry name" value="MeTrc"/>
    <property type="match status" value="1"/>
</dbReference>
<dbReference type="Gene3D" id="3.40.50.150">
    <property type="entry name" value="Vaccinia Virus protein VP39"/>
    <property type="match status" value="1"/>
</dbReference>
<dbReference type="Gene3D" id="1.10.155.10">
    <property type="entry name" value="Chemotaxis receptor methyltransferase CheR, N-terminal domain"/>
    <property type="match status" value="1"/>
</dbReference>
<comment type="caution">
    <text evidence="7">The sequence shown here is derived from an EMBL/GenBank/DDBJ whole genome shotgun (WGS) entry which is preliminary data.</text>
</comment>
<dbReference type="InterPro" id="IPR029063">
    <property type="entry name" value="SAM-dependent_MTases_sf"/>
</dbReference>
<dbReference type="PIRSF" id="PIRSF000410">
    <property type="entry name" value="CheR"/>
    <property type="match status" value="1"/>
</dbReference>
<evidence type="ECO:0000256" key="4">
    <source>
        <dbReference type="ARBA" id="ARBA00022679"/>
    </source>
</evidence>
<dbReference type="Pfam" id="PF01739">
    <property type="entry name" value="CheR"/>
    <property type="match status" value="1"/>
</dbReference>
<dbReference type="InterPro" id="IPR050903">
    <property type="entry name" value="Bact_Chemotaxis_MeTrfase"/>
</dbReference>
<proteinExistence type="predicted"/>
<dbReference type="PRINTS" id="PR00996">
    <property type="entry name" value="CHERMTFRASE"/>
</dbReference>